<dbReference type="EMBL" id="NIZW01000007">
    <property type="protein sequence ID" value="PHQ35349.1"/>
    <property type="molecule type" value="Genomic_DNA"/>
</dbReference>
<dbReference type="GeneID" id="90608503"/>
<protein>
    <submittedName>
        <fullName evidence="1">Uncharacterized protein</fullName>
    </submittedName>
</protein>
<gene>
    <name evidence="1" type="ORF">CEE69_10025</name>
</gene>
<comment type="caution">
    <text evidence="1">The sequence shown here is derived from an EMBL/GenBank/DDBJ whole genome shotgun (WGS) entry which is preliminary data.</text>
</comment>
<dbReference type="Proteomes" id="UP000225740">
    <property type="component" value="Unassembled WGS sequence"/>
</dbReference>
<dbReference type="OrthoDB" id="288107at2"/>
<sequence>MAKNHLTLQHSEGIIVQAAAQIYSGYLASGRVGEDDNAHWMRQSIKEAIAIAKGVDDAVISDREVN</sequence>
<evidence type="ECO:0000313" key="2">
    <source>
        <dbReference type="Proteomes" id="UP000225740"/>
    </source>
</evidence>
<organism evidence="1 2">
    <name type="scientific">Rhodopirellula bahusiensis</name>
    <dbReference type="NCBI Taxonomy" id="2014065"/>
    <lineage>
        <taxon>Bacteria</taxon>
        <taxon>Pseudomonadati</taxon>
        <taxon>Planctomycetota</taxon>
        <taxon>Planctomycetia</taxon>
        <taxon>Pirellulales</taxon>
        <taxon>Pirellulaceae</taxon>
        <taxon>Rhodopirellula</taxon>
    </lineage>
</organism>
<accession>A0A2G1W9M3</accession>
<dbReference type="AlphaFoldDB" id="A0A2G1W9M3"/>
<dbReference type="RefSeq" id="WP_099260561.1">
    <property type="nucleotide sequence ID" value="NZ_NIZW01000007.1"/>
</dbReference>
<name>A0A2G1W9M3_9BACT</name>
<keyword evidence="2" id="KW-1185">Reference proteome</keyword>
<proteinExistence type="predicted"/>
<evidence type="ECO:0000313" key="1">
    <source>
        <dbReference type="EMBL" id="PHQ35349.1"/>
    </source>
</evidence>
<reference evidence="1 2" key="1">
    <citation type="submission" date="2017-06" db="EMBL/GenBank/DDBJ databases">
        <title>Description of Rhodopirellula bahusiensis sp. nov.</title>
        <authorList>
            <person name="Kizina J."/>
            <person name="Harder J."/>
        </authorList>
    </citation>
    <scope>NUCLEOTIDE SEQUENCE [LARGE SCALE GENOMIC DNA]</scope>
    <source>
        <strain evidence="1 2">SWK21</strain>
    </source>
</reference>